<dbReference type="SUPFAM" id="SSF53098">
    <property type="entry name" value="Ribonuclease H-like"/>
    <property type="match status" value="1"/>
</dbReference>
<keyword evidence="3" id="KW-0378">Hydrolase</keyword>
<dbReference type="GO" id="GO:0003676">
    <property type="term" value="F:nucleic acid binding"/>
    <property type="evidence" value="ECO:0007669"/>
    <property type="project" value="InterPro"/>
</dbReference>
<dbReference type="Pfam" id="PF01612">
    <property type="entry name" value="DNA_pol_A_exo1"/>
    <property type="match status" value="1"/>
</dbReference>
<feature type="domain" description="3'-5' exonuclease" evidence="2">
    <location>
        <begin position="61"/>
        <end position="283"/>
    </location>
</feature>
<dbReference type="GO" id="GO:0006139">
    <property type="term" value="P:nucleobase-containing compound metabolic process"/>
    <property type="evidence" value="ECO:0007669"/>
    <property type="project" value="InterPro"/>
</dbReference>
<feature type="non-terminal residue" evidence="3">
    <location>
        <position position="1"/>
    </location>
</feature>
<dbReference type="PANTHER" id="PTHR47765:SF2">
    <property type="entry name" value="EXONUCLEASE MUT-7 HOMOLOG"/>
    <property type="match status" value="1"/>
</dbReference>
<reference evidence="3" key="1">
    <citation type="submission" date="2015-07" db="EMBL/GenBank/DDBJ databases">
        <title>Transcriptome Assembly of Anthurium amnicola.</title>
        <authorList>
            <person name="Suzuki J."/>
        </authorList>
    </citation>
    <scope>NUCLEOTIDE SEQUENCE</scope>
</reference>
<evidence type="ECO:0000313" key="3">
    <source>
        <dbReference type="EMBL" id="JAT47653.1"/>
    </source>
</evidence>
<feature type="compositionally biased region" description="Low complexity" evidence="1">
    <location>
        <begin position="32"/>
        <end position="49"/>
    </location>
</feature>
<accession>A0A1D1XZ52</accession>
<sequence>YRHPRAAGPPTRPSGGQPAEVTGGDRTSAASGTSAMEGETATTAASTSTSTAITTMLPVETHLVTALESPEYALLQRSLARSSVLGLDAEWKPSYRRDDLCGGGGEAAYPSTSSLLFPTVTLLQIACRGAPDPAGGAAGDSGPRVFLLDLLSLPLPAVWELLGDVFESPHVLKLGFRFKQDLVYLSSTFASHGCNPGFNKVEPFIDITSVYHYLTNTSTGKKPPKETKSLATICKEVLGIVMSKEHQCSDWSIRPLTKEQISYAAADAYYLLEIFDVFQCNFSGQDSVEQYSSRLTRGLKDLFLTSSVCDNVLSIKYSSASDMVKSSSYALLRNTITAASTSLPLYSGTLPLDLSLSEVVTKYGERILLKESDRKPRISKRKGRRQPPVFGEYEGEFTTNNDWQGPPPWDSSIGGDECPRFLCDVMVEGLAKYLRCVGIDAAIPSSKKPEPRLLIEQAYKEKRVLLTRDAKLLKHQYLIRNQIYRVKNLIKNEQLLEVIETFQLKISEEQLMSRCTKCNGHFIQKPLTIEEAITASKGFQVIPDCLFNQDLEFWQCIDCNQLYWEGTQYQNAVQKFINVCKLND</sequence>
<dbReference type="AlphaFoldDB" id="A0A1D1XZ52"/>
<gene>
    <name evidence="3" type="primary">AAEL005527_2</name>
    <name evidence="3" type="ORF">g.49640</name>
</gene>
<evidence type="ECO:0000256" key="1">
    <source>
        <dbReference type="SAM" id="MobiDB-lite"/>
    </source>
</evidence>
<dbReference type="InterPro" id="IPR012337">
    <property type="entry name" value="RNaseH-like_sf"/>
</dbReference>
<dbReference type="PANTHER" id="PTHR47765">
    <property type="entry name" value="3'-5' EXONUCLEASE DOMAIN-CONTAINING PROTEIN"/>
    <property type="match status" value="1"/>
</dbReference>
<keyword evidence="3" id="KW-0269">Exonuclease</keyword>
<keyword evidence="3" id="KW-0540">Nuclease</keyword>
<feature type="region of interest" description="Disordered" evidence="1">
    <location>
        <begin position="1"/>
        <end position="49"/>
    </location>
</feature>
<dbReference type="InterPro" id="IPR002562">
    <property type="entry name" value="3'-5'_exonuclease_dom"/>
</dbReference>
<dbReference type="InterPro" id="IPR036397">
    <property type="entry name" value="RNaseH_sf"/>
</dbReference>
<dbReference type="EMBL" id="GDJX01020283">
    <property type="protein sequence ID" value="JAT47653.1"/>
    <property type="molecule type" value="Transcribed_RNA"/>
</dbReference>
<dbReference type="SMART" id="SM00474">
    <property type="entry name" value="35EXOc"/>
    <property type="match status" value="1"/>
</dbReference>
<organism evidence="3">
    <name type="scientific">Anthurium amnicola</name>
    <dbReference type="NCBI Taxonomy" id="1678845"/>
    <lineage>
        <taxon>Eukaryota</taxon>
        <taxon>Viridiplantae</taxon>
        <taxon>Streptophyta</taxon>
        <taxon>Embryophyta</taxon>
        <taxon>Tracheophyta</taxon>
        <taxon>Spermatophyta</taxon>
        <taxon>Magnoliopsida</taxon>
        <taxon>Liliopsida</taxon>
        <taxon>Araceae</taxon>
        <taxon>Pothoideae</taxon>
        <taxon>Potheae</taxon>
        <taxon>Anthurium</taxon>
    </lineage>
</organism>
<dbReference type="Pfam" id="PF01927">
    <property type="entry name" value="Mut7-C"/>
    <property type="match status" value="1"/>
</dbReference>
<dbReference type="GO" id="GO:0008408">
    <property type="term" value="F:3'-5' exonuclease activity"/>
    <property type="evidence" value="ECO:0007669"/>
    <property type="project" value="InterPro"/>
</dbReference>
<dbReference type="InterPro" id="IPR002782">
    <property type="entry name" value="Mut7-C_RNAse_dom"/>
</dbReference>
<name>A0A1D1XZ52_9ARAE</name>
<dbReference type="InterPro" id="IPR052408">
    <property type="entry name" value="Exonuclease_MUT-7-like"/>
</dbReference>
<protein>
    <submittedName>
        <fullName evidence="3">Putative exonuclease mut-7</fullName>
    </submittedName>
</protein>
<dbReference type="Gene3D" id="3.30.420.10">
    <property type="entry name" value="Ribonuclease H-like superfamily/Ribonuclease H"/>
    <property type="match status" value="1"/>
</dbReference>
<proteinExistence type="predicted"/>
<evidence type="ECO:0000259" key="2">
    <source>
        <dbReference type="SMART" id="SM00474"/>
    </source>
</evidence>